<reference evidence="2 5" key="2">
    <citation type="submission" date="2021-03" db="EMBL/GenBank/DDBJ databases">
        <title>Whole genome shotgun sequence of Salinispora arenicola NBRC 105043.</title>
        <authorList>
            <person name="Komaki H."/>
            <person name="Tamura T."/>
        </authorList>
    </citation>
    <scope>NUCLEOTIDE SEQUENCE [LARGE SCALE GENOMIC DNA]</scope>
    <source>
        <strain evidence="2 5">NBRC 105043</strain>
    </source>
</reference>
<dbReference type="EMBL" id="VFOL01000001">
    <property type="protein sequence ID" value="TQL38097.1"/>
    <property type="molecule type" value="Genomic_DNA"/>
</dbReference>
<gene>
    <name evidence="3" type="ORF">FB564_3273</name>
    <name evidence="2" type="ORF">Sar04_33830</name>
</gene>
<comment type="caution">
    <text evidence="3">The sequence shown here is derived from an EMBL/GenBank/DDBJ whole genome shotgun (WGS) entry which is preliminary data.</text>
</comment>
<organism evidence="3 4">
    <name type="scientific">Salinispora arenicola</name>
    <dbReference type="NCBI Taxonomy" id="168697"/>
    <lineage>
        <taxon>Bacteria</taxon>
        <taxon>Bacillati</taxon>
        <taxon>Actinomycetota</taxon>
        <taxon>Actinomycetes</taxon>
        <taxon>Micromonosporales</taxon>
        <taxon>Micromonosporaceae</taxon>
        <taxon>Salinispora</taxon>
    </lineage>
</organism>
<dbReference type="GO" id="GO:0005829">
    <property type="term" value="C:cytosol"/>
    <property type="evidence" value="ECO:0007669"/>
    <property type="project" value="TreeGrafter"/>
</dbReference>
<dbReference type="EMBL" id="BOQM01000026">
    <property type="protein sequence ID" value="GIM86647.1"/>
    <property type="molecule type" value="Genomic_DNA"/>
</dbReference>
<dbReference type="InterPro" id="IPR005583">
    <property type="entry name" value="YaaA"/>
</dbReference>
<evidence type="ECO:0000313" key="2">
    <source>
        <dbReference type="EMBL" id="GIM86647.1"/>
    </source>
</evidence>
<keyword evidence="5" id="KW-1185">Reference proteome</keyword>
<reference evidence="3 4" key="1">
    <citation type="submission" date="2019-06" db="EMBL/GenBank/DDBJ databases">
        <title>Sequencing the genomes of 1000 actinobacteria strains.</title>
        <authorList>
            <person name="Klenk H.-P."/>
        </authorList>
    </citation>
    <scope>NUCLEOTIDE SEQUENCE [LARGE SCALE GENOMIC DNA]</scope>
    <source>
        <strain evidence="3 4">DSM 44819</strain>
    </source>
</reference>
<dbReference type="PANTHER" id="PTHR30283:SF4">
    <property type="entry name" value="PEROXIDE STRESS RESISTANCE PROTEIN YAAA"/>
    <property type="match status" value="1"/>
</dbReference>
<dbReference type="HAMAP" id="MF_00652">
    <property type="entry name" value="UPF0246"/>
    <property type="match status" value="1"/>
</dbReference>
<sequence>MGKVDESVNQTDEVDAATGSQALTILIHTSKAMRPAPRAGATLSVPVLRGRAEELATYLKTLSVRQLAAVMEISPELADRTHGLFADWGTDPAQQSPAIDSFAGDIYSGLRACDLTAADRAYAEGRLRILSGLYGILRPHDGIQPYRLEMGYRLPDPPYANLYQFWGDSVARRLPSAGVIVDLAAIEYNRLVTRFLPRDRFVSPRFLTMHPKTGEPRFVVVHAKIARGAFARWLLSARVENPADIVEFAEIGYRYEPALSKPRQPAFVCKEFEGKGLSVRLHDLG</sequence>
<dbReference type="PANTHER" id="PTHR30283">
    <property type="entry name" value="PEROXIDE STRESS RESPONSE PROTEIN YAAA"/>
    <property type="match status" value="1"/>
</dbReference>
<evidence type="ECO:0000313" key="3">
    <source>
        <dbReference type="EMBL" id="TQL38097.1"/>
    </source>
</evidence>
<protein>
    <recommendedName>
        <fullName evidence="1">UPF0246 protein FB564_3273</fullName>
    </recommendedName>
</protein>
<accession>A0A542XQI1</accession>
<proteinExistence type="inferred from homology"/>
<evidence type="ECO:0000256" key="1">
    <source>
        <dbReference type="HAMAP-Rule" id="MF_00652"/>
    </source>
</evidence>
<dbReference type="AlphaFoldDB" id="A0A542XQI1"/>
<dbReference type="Proteomes" id="UP000677457">
    <property type="component" value="Unassembled WGS sequence"/>
</dbReference>
<name>A0A542XQI1_SALAC</name>
<evidence type="ECO:0000313" key="5">
    <source>
        <dbReference type="Proteomes" id="UP000677457"/>
    </source>
</evidence>
<dbReference type="Pfam" id="PF03883">
    <property type="entry name" value="H2O2_YaaD"/>
    <property type="match status" value="1"/>
</dbReference>
<dbReference type="GO" id="GO:0033194">
    <property type="term" value="P:response to hydroperoxide"/>
    <property type="evidence" value="ECO:0007669"/>
    <property type="project" value="TreeGrafter"/>
</dbReference>
<dbReference type="Proteomes" id="UP000315983">
    <property type="component" value="Unassembled WGS sequence"/>
</dbReference>
<evidence type="ECO:0000313" key="4">
    <source>
        <dbReference type="Proteomes" id="UP000315983"/>
    </source>
</evidence>
<comment type="similarity">
    <text evidence="1">Belongs to the UPF0246 family.</text>
</comment>